<organism evidence="1 2">
    <name type="scientific">Desulfosarcina ovata subsp. sediminis</name>
    <dbReference type="NCBI Taxonomy" id="885957"/>
    <lineage>
        <taxon>Bacteria</taxon>
        <taxon>Pseudomonadati</taxon>
        <taxon>Thermodesulfobacteriota</taxon>
        <taxon>Desulfobacteria</taxon>
        <taxon>Desulfobacterales</taxon>
        <taxon>Desulfosarcinaceae</taxon>
        <taxon>Desulfosarcina</taxon>
    </lineage>
</organism>
<dbReference type="Gene3D" id="1.10.3290.10">
    <property type="entry name" value="Fido-like domain"/>
    <property type="match status" value="1"/>
</dbReference>
<sequence>MLYFLTNLDPDLKKALIAQLRNLWTHTSTAIEGNTLTIGETAFVLEEGLTIAGKPLKDHQEVVGHARAIDLVYECLEQGRAFAEADLFASRKAVQTDETACRFLQNSLASIDGIG</sequence>
<reference evidence="1 2" key="1">
    <citation type="submission" date="2019-11" db="EMBL/GenBank/DDBJ databases">
        <title>Comparative genomics of hydrocarbon-degrading Desulfosarcina strains.</title>
        <authorList>
            <person name="Watanabe M."/>
            <person name="Kojima H."/>
            <person name="Fukui M."/>
        </authorList>
    </citation>
    <scope>NUCLEOTIDE SEQUENCE [LARGE SCALE GENOMIC DNA]</scope>
    <source>
        <strain evidence="1 2">28bB2T</strain>
    </source>
</reference>
<dbReference type="EMBL" id="AP021876">
    <property type="protein sequence ID" value="BBO79963.1"/>
    <property type="molecule type" value="Genomic_DNA"/>
</dbReference>
<dbReference type="AlphaFoldDB" id="A0A5K7ZQU2"/>
<name>A0A5K7ZQU2_9BACT</name>
<proteinExistence type="predicted"/>
<dbReference type="KEGG" id="dov:DSCO28_05290"/>
<gene>
    <name evidence="1" type="ORF">DSCO28_05290</name>
</gene>
<evidence type="ECO:0000313" key="1">
    <source>
        <dbReference type="EMBL" id="BBO79963.1"/>
    </source>
</evidence>
<dbReference type="RefSeq" id="WP_197743240.1">
    <property type="nucleotide sequence ID" value="NZ_AP021876.1"/>
</dbReference>
<dbReference type="Proteomes" id="UP000425960">
    <property type="component" value="Chromosome"/>
</dbReference>
<accession>A0A5K7ZQU2</accession>
<dbReference type="InterPro" id="IPR036597">
    <property type="entry name" value="Fido-like_dom_sf"/>
</dbReference>
<evidence type="ECO:0000313" key="2">
    <source>
        <dbReference type="Proteomes" id="UP000425960"/>
    </source>
</evidence>
<protein>
    <submittedName>
        <fullName evidence="1">Uncharacterized protein</fullName>
    </submittedName>
</protein>